<feature type="transmembrane region" description="Helical" evidence="1">
    <location>
        <begin position="378"/>
        <end position="397"/>
    </location>
</feature>
<dbReference type="InterPro" id="IPR010364">
    <property type="entry name" value="Uncharacterised_IM_CreD"/>
</dbReference>
<evidence type="ECO:0000256" key="1">
    <source>
        <dbReference type="SAM" id="Phobius"/>
    </source>
</evidence>
<gene>
    <name evidence="2" type="ORF">B9G39_23365</name>
</gene>
<dbReference type="GO" id="GO:0005886">
    <property type="term" value="C:plasma membrane"/>
    <property type="evidence" value="ECO:0007669"/>
    <property type="project" value="TreeGrafter"/>
</dbReference>
<keyword evidence="1" id="KW-0812">Transmembrane</keyword>
<feature type="transmembrane region" description="Helical" evidence="1">
    <location>
        <begin position="14"/>
        <end position="34"/>
    </location>
</feature>
<keyword evidence="3" id="KW-1185">Reference proteome</keyword>
<dbReference type="PANTHER" id="PTHR30092:SF0">
    <property type="entry name" value="INNER MEMBRANE PROTEIN CRED"/>
    <property type="match status" value="1"/>
</dbReference>
<dbReference type="PANTHER" id="PTHR30092">
    <property type="entry name" value="INNER MEMBRANE PROTEIN CRED"/>
    <property type="match status" value="1"/>
</dbReference>
<feature type="transmembrane region" description="Helical" evidence="1">
    <location>
        <begin position="403"/>
        <end position="422"/>
    </location>
</feature>
<organism evidence="2 3">
    <name type="scientific">Zooshikella ganghwensis</name>
    <dbReference type="NCBI Taxonomy" id="202772"/>
    <lineage>
        <taxon>Bacteria</taxon>
        <taxon>Pseudomonadati</taxon>
        <taxon>Pseudomonadota</taxon>
        <taxon>Gammaproteobacteria</taxon>
        <taxon>Oceanospirillales</taxon>
        <taxon>Zooshikellaceae</taxon>
        <taxon>Zooshikella</taxon>
    </lineage>
</organism>
<evidence type="ECO:0000313" key="2">
    <source>
        <dbReference type="EMBL" id="RDH46150.1"/>
    </source>
</evidence>
<dbReference type="RefSeq" id="WP_094788959.1">
    <property type="nucleotide sequence ID" value="NZ_NDXW01000001.1"/>
</dbReference>
<feature type="transmembrane region" description="Helical" evidence="1">
    <location>
        <begin position="327"/>
        <end position="346"/>
    </location>
</feature>
<evidence type="ECO:0000313" key="3">
    <source>
        <dbReference type="Proteomes" id="UP000257039"/>
    </source>
</evidence>
<dbReference type="NCBIfam" id="NF008712">
    <property type="entry name" value="PRK11715.1-1"/>
    <property type="match status" value="1"/>
</dbReference>
<proteinExistence type="predicted"/>
<dbReference type="EMBL" id="NDXW01000001">
    <property type="protein sequence ID" value="RDH46150.1"/>
    <property type="molecule type" value="Genomic_DNA"/>
</dbReference>
<comment type="caution">
    <text evidence="2">The sequence shown here is derived from an EMBL/GenBank/DDBJ whole genome shotgun (WGS) entry which is preliminary data.</text>
</comment>
<keyword evidence="1" id="KW-0472">Membrane</keyword>
<dbReference type="Proteomes" id="UP000257039">
    <property type="component" value="Unassembled WGS sequence"/>
</dbReference>
<feature type="transmembrane region" description="Helical" evidence="1">
    <location>
        <begin position="352"/>
        <end position="371"/>
    </location>
</feature>
<reference evidence="2 3" key="1">
    <citation type="submission" date="2017-04" db="EMBL/GenBank/DDBJ databases">
        <title>Draft genome sequence of Zooshikella ganghwensis VG4 isolated from Red Sea sediments.</title>
        <authorList>
            <person name="Rehman Z."/>
            <person name="Alam I."/>
            <person name="Kamau A."/>
            <person name="Bajic V."/>
            <person name="Leiknes T."/>
        </authorList>
    </citation>
    <scope>NUCLEOTIDE SEQUENCE [LARGE SCALE GENOMIC DNA]</scope>
    <source>
        <strain evidence="2 3">VG4</strain>
    </source>
</reference>
<accession>A0A4P9VW80</accession>
<protein>
    <submittedName>
        <fullName evidence="2">Cell envelope integrity protein CreD</fullName>
    </submittedName>
</protein>
<dbReference type="AlphaFoldDB" id="A0A4P9VW80"/>
<dbReference type="Pfam" id="PF06123">
    <property type="entry name" value="CreD"/>
    <property type="match status" value="1"/>
</dbReference>
<dbReference type="PIRSF" id="PIRSF004548">
    <property type="entry name" value="CreD"/>
    <property type="match status" value="1"/>
</dbReference>
<feature type="transmembrane region" description="Helical" evidence="1">
    <location>
        <begin position="297"/>
        <end position="315"/>
    </location>
</feature>
<keyword evidence="1" id="KW-1133">Transmembrane helix</keyword>
<name>A0A4P9VW80_9GAMM</name>
<sequence length="442" mass="50319">MATSFQQWLKQSQLLRIFILGILVLLLQIPLFQISDLVYERESRKEQTAGEIANKWGNSQILFGPSIYIPYTTHHVNNETGKVISKHHWYVILPEAMSTMANLSIEKRYRSLYEIPVYQADVSIKGHFQLPETTPDGLQWDKAIVAIKLNDSKALISGKVQWNSHPLNFQPGSPHLPGDIQYLHSKLQIDETSTSHTYNIQLKFNGTDELYIAPIGNESTISIGGNWADPSFQGNWLPQQRDIIDTEFNSKWQVPFLSRNIPQYWNDANDFTDALANSVVGVKLTTPTDVYRQIHRAIKYDLLFIALTFIVIWLWEAMGRLTVHYIQYLLIGAGLCMFYLLTLALAEHIGFIAAYILASSSVILMITSYAWSVLKTPFRALLLGIILICLYGFLYTLLQERDYSLLLGSVGLFAALSAIMFCTRKIDWNSKSNELINSNTQK</sequence>